<dbReference type="Proteomes" id="UP000291116">
    <property type="component" value="Unassembled WGS sequence"/>
</dbReference>
<comment type="similarity">
    <text evidence="1">Belongs to the DENR family.</text>
</comment>
<evidence type="ECO:0000256" key="1">
    <source>
        <dbReference type="ARBA" id="ARBA00007514"/>
    </source>
</evidence>
<dbReference type="AlphaFoldDB" id="A0A448ZNJ4"/>
<protein>
    <recommendedName>
        <fullName evidence="3">SUI1 domain-containing protein</fullName>
    </recommendedName>
</protein>
<dbReference type="PANTHER" id="PTHR12789">
    <property type="entry name" value="DENSITY-REGULATED PROTEIN HOMOLOG"/>
    <property type="match status" value="1"/>
</dbReference>
<dbReference type="PROSITE" id="PS50296">
    <property type="entry name" value="SUI1"/>
    <property type="match status" value="1"/>
</dbReference>
<dbReference type="CDD" id="cd11607">
    <property type="entry name" value="DENR_C"/>
    <property type="match status" value="1"/>
</dbReference>
<dbReference type="Pfam" id="PF01253">
    <property type="entry name" value="SUI1"/>
    <property type="match status" value="1"/>
</dbReference>
<dbReference type="InterPro" id="IPR050318">
    <property type="entry name" value="DENR/SUI1_TIF"/>
</dbReference>
<organism evidence="4 5">
    <name type="scientific">Pseudo-nitzschia multistriata</name>
    <dbReference type="NCBI Taxonomy" id="183589"/>
    <lineage>
        <taxon>Eukaryota</taxon>
        <taxon>Sar</taxon>
        <taxon>Stramenopiles</taxon>
        <taxon>Ochrophyta</taxon>
        <taxon>Bacillariophyta</taxon>
        <taxon>Bacillariophyceae</taxon>
        <taxon>Bacillariophycidae</taxon>
        <taxon>Bacillariales</taxon>
        <taxon>Bacillariaceae</taxon>
        <taxon>Pseudo-nitzschia</taxon>
    </lineage>
</organism>
<dbReference type="Pfam" id="PF21023">
    <property type="entry name" value="DENR_N"/>
    <property type="match status" value="1"/>
</dbReference>
<evidence type="ECO:0000259" key="3">
    <source>
        <dbReference type="PROSITE" id="PS50296"/>
    </source>
</evidence>
<name>A0A448ZNJ4_9STRA</name>
<dbReference type="EMBL" id="CAACVS010000565">
    <property type="protein sequence ID" value="VEU43617.1"/>
    <property type="molecule type" value="Genomic_DNA"/>
</dbReference>
<reference evidence="4 5" key="1">
    <citation type="submission" date="2019-01" db="EMBL/GenBank/DDBJ databases">
        <authorList>
            <person name="Ferrante I. M."/>
        </authorList>
    </citation>
    <scope>NUCLEOTIDE SEQUENCE [LARGE SCALE GENOMIC DNA]</scope>
    <source>
        <strain evidence="4 5">B856</strain>
    </source>
</reference>
<dbReference type="InterPro" id="IPR046447">
    <property type="entry name" value="DENR_C"/>
</dbReference>
<dbReference type="OrthoDB" id="277199at2759"/>
<evidence type="ECO:0000313" key="4">
    <source>
        <dbReference type="EMBL" id="VEU43617.1"/>
    </source>
</evidence>
<dbReference type="Gene3D" id="3.30.780.10">
    <property type="entry name" value="SUI1-like domain"/>
    <property type="match status" value="1"/>
</dbReference>
<dbReference type="GO" id="GO:0003729">
    <property type="term" value="F:mRNA binding"/>
    <property type="evidence" value="ECO:0007669"/>
    <property type="project" value="TreeGrafter"/>
</dbReference>
<feature type="compositionally biased region" description="Basic and acidic residues" evidence="2">
    <location>
        <begin position="49"/>
        <end position="60"/>
    </location>
</feature>
<dbReference type="InterPro" id="IPR001950">
    <property type="entry name" value="SUI1"/>
</dbReference>
<dbReference type="InterPro" id="IPR036877">
    <property type="entry name" value="SUI1_dom_sf"/>
</dbReference>
<accession>A0A448ZNJ4</accession>
<gene>
    <name evidence="4" type="ORF">PSNMU_V1.4_AUG-EV-PASAV3_0106560</name>
</gene>
<dbReference type="InterPro" id="IPR048517">
    <property type="entry name" value="DENR_N"/>
</dbReference>
<dbReference type="GO" id="GO:0002188">
    <property type="term" value="P:translation reinitiation"/>
    <property type="evidence" value="ECO:0007669"/>
    <property type="project" value="TreeGrafter"/>
</dbReference>
<feature type="domain" description="SUI1" evidence="3">
    <location>
        <begin position="151"/>
        <end position="222"/>
    </location>
</feature>
<evidence type="ECO:0000313" key="5">
    <source>
        <dbReference type="Proteomes" id="UP000291116"/>
    </source>
</evidence>
<evidence type="ECO:0000256" key="2">
    <source>
        <dbReference type="SAM" id="MobiDB-lite"/>
    </source>
</evidence>
<dbReference type="GO" id="GO:0003743">
    <property type="term" value="F:translation initiation factor activity"/>
    <property type="evidence" value="ECO:0007669"/>
    <property type="project" value="InterPro"/>
</dbReference>
<keyword evidence="5" id="KW-1185">Reference proteome</keyword>
<sequence length="241" mass="27254">MPPEYCEYGPDFERLCEPWLKKYHPGMHVTLKALRGDTSSDNDEEEEPVPEKPAEPWTTEERLTKFYELYVPEKVSDVPSLLEKYAGKEEKLFIALSKKYGPEPEDPYYMSDNEDEDESEDLAKDMDNLQVGGKKRRGVKAKKSVKSETRVLIQKLTRSKRKATTVIVGMETVEGIKLKDASKAFSKRFAGSSSVKDGVKGKEIIIQGDHMEDVAAMIVDKFKVPGDCVFLDFDGGVVPYQ</sequence>
<feature type="region of interest" description="Disordered" evidence="2">
    <location>
        <begin position="34"/>
        <end position="60"/>
    </location>
</feature>
<proteinExistence type="inferred from homology"/>
<dbReference type="PANTHER" id="PTHR12789:SF0">
    <property type="entry name" value="DENSITY-REGULATED PROTEIN"/>
    <property type="match status" value="1"/>
</dbReference>
<dbReference type="SUPFAM" id="SSF55159">
    <property type="entry name" value="eIF1-like"/>
    <property type="match status" value="1"/>
</dbReference>
<dbReference type="GO" id="GO:0001731">
    <property type="term" value="P:formation of translation preinitiation complex"/>
    <property type="evidence" value="ECO:0007669"/>
    <property type="project" value="TreeGrafter"/>
</dbReference>